<comment type="caution">
    <text evidence="2">The sequence shown here is derived from an EMBL/GenBank/DDBJ whole genome shotgun (WGS) entry which is preliminary data.</text>
</comment>
<name>A0AAD5DR35_9CHLO</name>
<evidence type="ECO:0008006" key="4">
    <source>
        <dbReference type="Google" id="ProtNLM"/>
    </source>
</evidence>
<dbReference type="Proteomes" id="UP001205105">
    <property type="component" value="Unassembled WGS sequence"/>
</dbReference>
<dbReference type="AlphaFoldDB" id="A0AAD5DR35"/>
<proteinExistence type="predicted"/>
<dbReference type="GO" id="GO:0035303">
    <property type="term" value="P:regulation of dephosphorylation"/>
    <property type="evidence" value="ECO:0007669"/>
    <property type="project" value="TreeGrafter"/>
</dbReference>
<sequence length="331" mass="36224">MACLAAEKGGGGGGSSHAELPLKELFQRSRAIVRQLEAAPTSDPATQRLVARGAECLRAAAAAVDALALFSANEDRDDLATADIKYLLIPFYQAEVAGYTHAADPRVRLAALSNAVQQYRAFLHCCRQYDLLSPPAEALADVALRQAALAEEGGSGGSGSRVMDATTLRQNKIEKFKREKVIKARIEALEQQGGGSGAAAGEREDDEQRDGEEVQRELWLLQVDLAALQLHAAAGSLSSAAVQRQRLTDGVFRPSHVLPTMSVEQFGELEYARMVEQQRREAAAQERRERVEAEKSAEQKEDEELRKAREWDEFKDDNPRGWGNSKLRPCA</sequence>
<dbReference type="InterPro" id="IPR038511">
    <property type="entry name" value="TAP42/TAP46-like_sf"/>
</dbReference>
<dbReference type="EMBL" id="JADXDR010000053">
    <property type="protein sequence ID" value="KAI7842410.1"/>
    <property type="molecule type" value="Genomic_DNA"/>
</dbReference>
<protein>
    <recommendedName>
        <fullName evidence="4">TAP42-like protein</fullName>
    </recommendedName>
</protein>
<evidence type="ECO:0000256" key="1">
    <source>
        <dbReference type="SAM" id="MobiDB-lite"/>
    </source>
</evidence>
<keyword evidence="3" id="KW-1185">Reference proteome</keyword>
<dbReference type="InterPro" id="IPR007304">
    <property type="entry name" value="TAP46-like"/>
</dbReference>
<feature type="region of interest" description="Disordered" evidence="1">
    <location>
        <begin position="280"/>
        <end position="331"/>
    </location>
</feature>
<organism evidence="2 3">
    <name type="scientific">Chlorella ohadii</name>
    <dbReference type="NCBI Taxonomy" id="2649997"/>
    <lineage>
        <taxon>Eukaryota</taxon>
        <taxon>Viridiplantae</taxon>
        <taxon>Chlorophyta</taxon>
        <taxon>core chlorophytes</taxon>
        <taxon>Trebouxiophyceae</taxon>
        <taxon>Chlorellales</taxon>
        <taxon>Chlorellaceae</taxon>
        <taxon>Chlorella clade</taxon>
        <taxon>Chlorella</taxon>
    </lineage>
</organism>
<dbReference type="PANTHER" id="PTHR10933:SF9">
    <property type="entry name" value="IMMUNOGLOBULIN-BINDING PROTEIN 1"/>
    <property type="match status" value="1"/>
</dbReference>
<dbReference type="Gene3D" id="1.25.40.540">
    <property type="entry name" value="TAP42-like family"/>
    <property type="match status" value="1"/>
</dbReference>
<accession>A0AAD5DR35</accession>
<dbReference type="GO" id="GO:0051721">
    <property type="term" value="F:protein phosphatase 2A binding"/>
    <property type="evidence" value="ECO:0007669"/>
    <property type="project" value="TreeGrafter"/>
</dbReference>
<gene>
    <name evidence="2" type="ORF">COHA_004049</name>
</gene>
<evidence type="ECO:0000313" key="3">
    <source>
        <dbReference type="Proteomes" id="UP001205105"/>
    </source>
</evidence>
<dbReference type="GO" id="GO:0009966">
    <property type="term" value="P:regulation of signal transduction"/>
    <property type="evidence" value="ECO:0007669"/>
    <property type="project" value="InterPro"/>
</dbReference>
<feature type="compositionally biased region" description="Basic and acidic residues" evidence="1">
    <location>
        <begin position="280"/>
        <end position="319"/>
    </location>
</feature>
<feature type="region of interest" description="Disordered" evidence="1">
    <location>
        <begin position="192"/>
        <end position="213"/>
    </location>
</feature>
<reference evidence="2" key="1">
    <citation type="submission" date="2020-11" db="EMBL/GenBank/DDBJ databases">
        <title>Chlorella ohadii genome sequencing and assembly.</title>
        <authorList>
            <person name="Murik O."/>
            <person name="Treves H."/>
            <person name="Kedem I."/>
            <person name="Shotland Y."/>
            <person name="Kaplan A."/>
        </authorList>
    </citation>
    <scope>NUCLEOTIDE SEQUENCE</scope>
    <source>
        <strain evidence="2">1</strain>
    </source>
</reference>
<dbReference type="Pfam" id="PF04177">
    <property type="entry name" value="TAP42"/>
    <property type="match status" value="2"/>
</dbReference>
<dbReference type="PANTHER" id="PTHR10933">
    <property type="entry name" value="IMMUNOGLOBULIN-BINDING PROTEIN 1"/>
    <property type="match status" value="1"/>
</dbReference>
<dbReference type="GO" id="GO:0005829">
    <property type="term" value="C:cytosol"/>
    <property type="evidence" value="ECO:0007669"/>
    <property type="project" value="TreeGrafter"/>
</dbReference>
<evidence type="ECO:0000313" key="2">
    <source>
        <dbReference type="EMBL" id="KAI7842410.1"/>
    </source>
</evidence>